<keyword evidence="4" id="KW-1185">Reference proteome</keyword>
<evidence type="ECO:0000256" key="1">
    <source>
        <dbReference type="SAM" id="Phobius"/>
    </source>
</evidence>
<keyword evidence="1" id="KW-1133">Transmembrane helix</keyword>
<sequence length="634" mass="70020">MSSSSTKLAFQYALSQLPIQLPSTLQIPKIPSQLSAKQSLVHLLNCLPLDIQSQVCSSLAQCKKCGFHGPYSVVSEHRVCLCGNNLEIIIPPMIEGTVYQNSNSVYTKNLTSLVTFKEQKYYCIRLFKDKVLLNDGDQENLLRESDFELYIEKQQGPIFDQIGRVVLAIYVNHVGNSERTIEFSKIQPKPRIYMNNNESAINSSINYTIPQKEVLQKTIYDVQRKFPKDFQINPLSKKLCCFNYDSAPSHHYKYCEFCGCGCSLTSHFSLLSIMCFIPILLIIITNVVLLLVLIFLRLPDPEVFITDNLIVRNNAAIAMNLNNATYSTFIATQKSLDQIYEIYTQNIITELLQTDLLQNQSPLVIKGVSSDLVTVNQLTVDNVTVTNQTQFDGNSVSTQSITFQPNTNVIFGQTPNFNGLISLVDAKIVDLTASSLNFTQFTQSGIFSSPLKVNSLTTKIGKITELTTKSLTSQQLTVDTLKVTGNSILSQIKTTNLTVQQSLSVSNSIVNLPQLLKFNSTGRISGDLNIEGILQTGQNTIQNLQIIDFKGTTSTIQSLNTQIINAAESRLDIQNLISQSALITGQAGGLSINGNKIIESNINGLSLGANSINCTTFTVAKNLDVGVVNTTRIN</sequence>
<dbReference type="VEuPathDB" id="GiardiaDB:SS50377_23069"/>
<organism evidence="2">
    <name type="scientific">Spironucleus salmonicida</name>
    <dbReference type="NCBI Taxonomy" id="348837"/>
    <lineage>
        <taxon>Eukaryota</taxon>
        <taxon>Metamonada</taxon>
        <taxon>Diplomonadida</taxon>
        <taxon>Hexamitidae</taxon>
        <taxon>Hexamitinae</taxon>
        <taxon>Spironucleus</taxon>
    </lineage>
</organism>
<dbReference type="Proteomes" id="UP000018208">
    <property type="component" value="Unassembled WGS sequence"/>
</dbReference>
<dbReference type="EMBL" id="KI546038">
    <property type="protein sequence ID" value="EST47649.1"/>
    <property type="molecule type" value="Genomic_DNA"/>
</dbReference>
<feature type="transmembrane region" description="Helical" evidence="1">
    <location>
        <begin position="268"/>
        <end position="296"/>
    </location>
</feature>
<evidence type="ECO:0000313" key="2">
    <source>
        <dbReference type="EMBL" id="EST47649.1"/>
    </source>
</evidence>
<gene>
    <name evidence="2" type="ORF">SS50377_12344</name>
    <name evidence="3" type="ORF">SS50377_23069</name>
</gene>
<dbReference type="AlphaFoldDB" id="V6M307"/>
<protein>
    <submittedName>
        <fullName evidence="2">Uncharacterized protein</fullName>
    </submittedName>
</protein>
<evidence type="ECO:0000313" key="3">
    <source>
        <dbReference type="EMBL" id="KAH0575436.1"/>
    </source>
</evidence>
<reference evidence="2 3" key="1">
    <citation type="journal article" date="2014" name="PLoS Genet.">
        <title>The Genome of Spironucleus salmonicida Highlights a Fish Pathogen Adapted to Fluctuating Environments.</title>
        <authorList>
            <person name="Xu F."/>
            <person name="Jerlstrom-Hultqvist J."/>
            <person name="Einarsson E."/>
            <person name="Astvaldsson A."/>
            <person name="Svard S.G."/>
            <person name="Andersson J.O."/>
        </authorList>
    </citation>
    <scope>NUCLEOTIDE SEQUENCE</scope>
    <source>
        <strain evidence="3">ATCC 50377</strain>
    </source>
</reference>
<accession>V6M307</accession>
<reference evidence="3" key="2">
    <citation type="submission" date="2020-12" db="EMBL/GenBank/DDBJ databases">
        <title>New Spironucleus salmonicida genome in near-complete chromosomes.</title>
        <authorList>
            <person name="Xu F."/>
            <person name="Kurt Z."/>
            <person name="Jimenez-Gonzalez A."/>
            <person name="Astvaldsson A."/>
            <person name="Andersson J.O."/>
            <person name="Svard S.G."/>
        </authorList>
    </citation>
    <scope>NUCLEOTIDE SEQUENCE</scope>
    <source>
        <strain evidence="3">ATCC 50377</strain>
    </source>
</reference>
<proteinExistence type="predicted"/>
<evidence type="ECO:0000313" key="4">
    <source>
        <dbReference type="Proteomes" id="UP000018208"/>
    </source>
</evidence>
<dbReference type="EMBL" id="AUWU02000003">
    <property type="protein sequence ID" value="KAH0575436.1"/>
    <property type="molecule type" value="Genomic_DNA"/>
</dbReference>
<keyword evidence="1" id="KW-0472">Membrane</keyword>
<name>V6M307_9EUKA</name>
<keyword evidence="1" id="KW-0812">Transmembrane</keyword>